<dbReference type="InterPro" id="IPR050582">
    <property type="entry name" value="HAD-like_SerB"/>
</dbReference>
<dbReference type="InterPro" id="IPR036412">
    <property type="entry name" value="HAD-like_sf"/>
</dbReference>
<comment type="cofactor">
    <cofactor evidence="1">
        <name>Mg(2+)</name>
        <dbReference type="ChEBI" id="CHEBI:18420"/>
    </cofactor>
</comment>
<evidence type="ECO:0000256" key="6">
    <source>
        <dbReference type="ARBA" id="ARBA00022723"/>
    </source>
</evidence>
<evidence type="ECO:0000256" key="5">
    <source>
        <dbReference type="ARBA" id="ARBA00022605"/>
    </source>
</evidence>
<dbReference type="PANTHER" id="PTHR43344:SF2">
    <property type="entry name" value="PHOSPHOSERINE PHOSPHATASE"/>
    <property type="match status" value="1"/>
</dbReference>
<dbReference type="SFLD" id="SFLDG01129">
    <property type="entry name" value="C1.5:_HAD__Beta-PGM__Phosphata"/>
    <property type="match status" value="1"/>
</dbReference>
<dbReference type="OrthoDB" id="27226at2759"/>
<dbReference type="SFLD" id="SFLDG01137">
    <property type="entry name" value="C1.6.1:_Phosphoserine_Phosphat"/>
    <property type="match status" value="1"/>
</dbReference>
<dbReference type="FunFam" id="3.40.50.1000:FF:000143">
    <property type="entry name" value="Phosphoserine phosphatase serb"/>
    <property type="match status" value="1"/>
</dbReference>
<dbReference type="GO" id="GO:0006564">
    <property type="term" value="P:L-serine biosynthetic process"/>
    <property type="evidence" value="ECO:0007669"/>
    <property type="project" value="UniProtKB-KW"/>
</dbReference>
<evidence type="ECO:0000256" key="11">
    <source>
        <dbReference type="PIRSR" id="PIRSR604469-1"/>
    </source>
</evidence>
<dbReference type="GO" id="GO:0005737">
    <property type="term" value="C:cytoplasm"/>
    <property type="evidence" value="ECO:0007669"/>
    <property type="project" value="TreeGrafter"/>
</dbReference>
<keyword evidence="5" id="KW-0028">Amino-acid biosynthesis</keyword>
<keyword evidence="13" id="KW-1185">Reference proteome</keyword>
<evidence type="ECO:0000256" key="3">
    <source>
        <dbReference type="ARBA" id="ARBA00009184"/>
    </source>
</evidence>
<dbReference type="EMBL" id="ML978121">
    <property type="protein sequence ID" value="KAF2103649.1"/>
    <property type="molecule type" value="Genomic_DNA"/>
</dbReference>
<feature type="active site" description="Proton donor" evidence="11">
    <location>
        <position position="38"/>
    </location>
</feature>
<dbReference type="NCBIfam" id="TIGR00338">
    <property type="entry name" value="serB"/>
    <property type="match status" value="1"/>
</dbReference>
<dbReference type="PANTHER" id="PTHR43344">
    <property type="entry name" value="PHOSPHOSERINE PHOSPHATASE"/>
    <property type="match status" value="1"/>
</dbReference>
<evidence type="ECO:0000313" key="13">
    <source>
        <dbReference type="Proteomes" id="UP000799772"/>
    </source>
</evidence>
<dbReference type="Gene3D" id="3.40.50.1000">
    <property type="entry name" value="HAD superfamily/HAD-like"/>
    <property type="match status" value="1"/>
</dbReference>
<feature type="active site" description="Nucleophile" evidence="11">
    <location>
        <position position="36"/>
    </location>
</feature>
<proteinExistence type="inferred from homology"/>
<dbReference type="CDD" id="cd07500">
    <property type="entry name" value="HAD_PSP"/>
    <property type="match status" value="1"/>
</dbReference>
<evidence type="ECO:0000313" key="12">
    <source>
        <dbReference type="EMBL" id="KAF2103649.1"/>
    </source>
</evidence>
<dbReference type="SFLD" id="SFLDS00003">
    <property type="entry name" value="Haloacid_Dehalogenase"/>
    <property type="match status" value="1"/>
</dbReference>
<keyword evidence="6" id="KW-0479">Metal-binding</keyword>
<dbReference type="Pfam" id="PF00702">
    <property type="entry name" value="Hydrolase"/>
    <property type="match status" value="1"/>
</dbReference>
<dbReference type="AlphaFoldDB" id="A0A9P4IM43"/>
<dbReference type="GO" id="GO:0036424">
    <property type="term" value="F:L-phosphoserine phosphatase activity"/>
    <property type="evidence" value="ECO:0007669"/>
    <property type="project" value="InterPro"/>
</dbReference>
<comment type="caution">
    <text evidence="12">The sequence shown here is derived from an EMBL/GenBank/DDBJ whole genome shotgun (WGS) entry which is preliminary data.</text>
</comment>
<dbReference type="InterPro" id="IPR023214">
    <property type="entry name" value="HAD_sf"/>
</dbReference>
<dbReference type="SFLD" id="SFLDF00029">
    <property type="entry name" value="phosphoserine_phosphatase"/>
    <property type="match status" value="1"/>
</dbReference>
<accession>A0A9P4IM43</accession>
<gene>
    <name evidence="12" type="ORF">NA57DRAFT_30926</name>
</gene>
<organism evidence="12 13">
    <name type="scientific">Rhizodiscina lignyota</name>
    <dbReference type="NCBI Taxonomy" id="1504668"/>
    <lineage>
        <taxon>Eukaryota</taxon>
        <taxon>Fungi</taxon>
        <taxon>Dikarya</taxon>
        <taxon>Ascomycota</taxon>
        <taxon>Pezizomycotina</taxon>
        <taxon>Dothideomycetes</taxon>
        <taxon>Pleosporomycetidae</taxon>
        <taxon>Aulographales</taxon>
        <taxon>Rhizodiscinaceae</taxon>
        <taxon>Rhizodiscina</taxon>
    </lineage>
</organism>
<dbReference type="GO" id="GO:0000287">
    <property type="term" value="F:magnesium ion binding"/>
    <property type="evidence" value="ECO:0007669"/>
    <property type="project" value="TreeGrafter"/>
</dbReference>
<dbReference type="EC" id="3.1.3.3" evidence="4"/>
<sequence>MRHDSRLIEAEQKHGVEVVFQIESVYRRYKRLAIFDMDSTLIQQEVIDEVARTLGLSAKVSAITERAMNGELDFEASLRERCGLLKGVKSSVWEDIKPAISLTPGAQNLVKALKRLGFKTAVLSGGFTPLASWLADLLGLDYAFANHLVVSDDGKSLTGELTGEIVHAERKKQHVLEIAEKEGIILEQVLVVGDGANDLPMMSIAGLGMAFNAKPKVQLAAPARLNRKNLRDVLYLLGLSQKEQEELIY</sequence>
<keyword evidence="7" id="KW-0378">Hydrolase</keyword>
<dbReference type="Proteomes" id="UP000799772">
    <property type="component" value="Unassembled WGS sequence"/>
</dbReference>
<keyword evidence="9" id="KW-0718">Serine biosynthesis</keyword>
<evidence type="ECO:0000256" key="8">
    <source>
        <dbReference type="ARBA" id="ARBA00022842"/>
    </source>
</evidence>
<evidence type="ECO:0000256" key="10">
    <source>
        <dbReference type="ARBA" id="ARBA00031693"/>
    </source>
</evidence>
<comment type="similarity">
    <text evidence="3">Belongs to the HAD-like hydrolase superfamily. SerB family.</text>
</comment>
<dbReference type="InterPro" id="IPR004469">
    <property type="entry name" value="PSP"/>
</dbReference>
<keyword evidence="8" id="KW-0460">Magnesium</keyword>
<name>A0A9P4IM43_9PEZI</name>
<comment type="pathway">
    <text evidence="2">Amino-acid biosynthesis; L-serine biosynthesis; L-serine from 3-phospho-D-glycerate: step 3/3.</text>
</comment>
<dbReference type="NCBIfam" id="TIGR01488">
    <property type="entry name" value="HAD-SF-IB"/>
    <property type="match status" value="1"/>
</dbReference>
<dbReference type="SFLD" id="SFLDG01136">
    <property type="entry name" value="C1.6:_Phosphoserine_Phosphatas"/>
    <property type="match status" value="1"/>
</dbReference>
<evidence type="ECO:0000256" key="9">
    <source>
        <dbReference type="ARBA" id="ARBA00023299"/>
    </source>
</evidence>
<evidence type="ECO:0000256" key="2">
    <source>
        <dbReference type="ARBA" id="ARBA00005135"/>
    </source>
</evidence>
<protein>
    <recommendedName>
        <fullName evidence="4">phosphoserine phosphatase</fullName>
        <ecNumber evidence="4">3.1.3.3</ecNumber>
    </recommendedName>
    <alternativeName>
        <fullName evidence="10">O-phosphoserine phosphohydrolase</fullName>
    </alternativeName>
</protein>
<dbReference type="SUPFAM" id="SSF56784">
    <property type="entry name" value="HAD-like"/>
    <property type="match status" value="1"/>
</dbReference>
<reference evidence="12" key="1">
    <citation type="journal article" date="2020" name="Stud. Mycol.">
        <title>101 Dothideomycetes genomes: a test case for predicting lifestyles and emergence of pathogens.</title>
        <authorList>
            <person name="Haridas S."/>
            <person name="Albert R."/>
            <person name="Binder M."/>
            <person name="Bloem J."/>
            <person name="Labutti K."/>
            <person name="Salamov A."/>
            <person name="Andreopoulos B."/>
            <person name="Baker S."/>
            <person name="Barry K."/>
            <person name="Bills G."/>
            <person name="Bluhm B."/>
            <person name="Cannon C."/>
            <person name="Castanera R."/>
            <person name="Culley D."/>
            <person name="Daum C."/>
            <person name="Ezra D."/>
            <person name="Gonzalez J."/>
            <person name="Henrissat B."/>
            <person name="Kuo A."/>
            <person name="Liang C."/>
            <person name="Lipzen A."/>
            <person name="Lutzoni F."/>
            <person name="Magnuson J."/>
            <person name="Mondo S."/>
            <person name="Nolan M."/>
            <person name="Ohm R."/>
            <person name="Pangilinan J."/>
            <person name="Park H.-J."/>
            <person name="Ramirez L."/>
            <person name="Alfaro M."/>
            <person name="Sun H."/>
            <person name="Tritt A."/>
            <person name="Yoshinaga Y."/>
            <person name="Zwiers L.-H."/>
            <person name="Turgeon B."/>
            <person name="Goodwin S."/>
            <person name="Spatafora J."/>
            <person name="Crous P."/>
            <person name="Grigoriev I."/>
        </authorList>
    </citation>
    <scope>NUCLEOTIDE SEQUENCE</scope>
    <source>
        <strain evidence="12">CBS 133067</strain>
    </source>
</reference>
<evidence type="ECO:0000256" key="7">
    <source>
        <dbReference type="ARBA" id="ARBA00022801"/>
    </source>
</evidence>
<evidence type="ECO:0000256" key="1">
    <source>
        <dbReference type="ARBA" id="ARBA00001946"/>
    </source>
</evidence>
<evidence type="ECO:0000256" key="4">
    <source>
        <dbReference type="ARBA" id="ARBA00012640"/>
    </source>
</evidence>